<keyword evidence="2 7" id="KW-0813">Transport</keyword>
<dbReference type="Pfam" id="PF00528">
    <property type="entry name" value="BPD_transp_1"/>
    <property type="match status" value="1"/>
</dbReference>
<feature type="transmembrane region" description="Helical" evidence="7">
    <location>
        <begin position="233"/>
        <end position="251"/>
    </location>
</feature>
<dbReference type="InterPro" id="IPR005769">
    <property type="entry name" value="PhnE/PtxC"/>
</dbReference>
<feature type="domain" description="ABC transmembrane type-1" evidence="8">
    <location>
        <begin position="68"/>
        <end position="251"/>
    </location>
</feature>
<feature type="transmembrane region" description="Helical" evidence="7">
    <location>
        <begin position="110"/>
        <end position="132"/>
    </location>
</feature>
<evidence type="ECO:0000256" key="1">
    <source>
        <dbReference type="ARBA" id="ARBA00004651"/>
    </source>
</evidence>
<feature type="transmembrane region" description="Helical" evidence="7">
    <location>
        <begin position="138"/>
        <end position="157"/>
    </location>
</feature>
<evidence type="ECO:0000256" key="2">
    <source>
        <dbReference type="ARBA" id="ARBA00022448"/>
    </source>
</evidence>
<comment type="caution">
    <text evidence="9">The sequence shown here is derived from an EMBL/GenBank/DDBJ whole genome shotgun (WGS) entry which is preliminary data.</text>
</comment>
<evidence type="ECO:0000313" key="10">
    <source>
        <dbReference type="Proteomes" id="UP000306420"/>
    </source>
</evidence>
<name>A0A5R9EJH6_9LACT</name>
<dbReference type="Proteomes" id="UP000306420">
    <property type="component" value="Unassembled WGS sequence"/>
</dbReference>
<feature type="transmembrane region" description="Helical" evidence="7">
    <location>
        <begin position="203"/>
        <end position="221"/>
    </location>
</feature>
<sequence>MKLKQTIHDNLFKHMGLTFLIIILFLGAGTVIDADWTEVMENHRQATIFLQGFLQPEWSYINQLVEPMIETILMSVSGTFLGVVFAIPAAFLGTYIVTRNYIITYIFRSFFSLIRTVPNLLLAALFVAIIGIGELTGVLTIAVFTFGMVSQLIFANIETIDDGPIEADESIGATRFQIAVNSIWPQVSQSVYAYALYAFEVNIRASVVLGYVGAGGIGVMLNTALSFMQFGRVSLIIIIILVLVSATNWISEYIRREVI</sequence>
<evidence type="ECO:0000256" key="6">
    <source>
        <dbReference type="ARBA" id="ARBA00023136"/>
    </source>
</evidence>
<evidence type="ECO:0000256" key="4">
    <source>
        <dbReference type="ARBA" id="ARBA00022692"/>
    </source>
</evidence>
<dbReference type="PANTHER" id="PTHR30043">
    <property type="entry name" value="PHOSPHONATES TRANSPORT SYSTEM PERMEASE PROTEIN"/>
    <property type="match status" value="1"/>
</dbReference>
<comment type="subcellular location">
    <subcellularLocation>
        <location evidence="1 7">Cell membrane</location>
        <topology evidence="1 7">Multi-pass membrane protein</topology>
    </subcellularLocation>
</comment>
<reference evidence="9 10" key="1">
    <citation type="submission" date="2019-05" db="EMBL/GenBank/DDBJ databases">
        <title>The metagenome of a microbial culture collection derived from dairy environment covers the genomic content of the human microbiome.</title>
        <authorList>
            <person name="Roder T."/>
            <person name="Wuthrich D."/>
            <person name="Sattari Z."/>
            <person name="Von Ah U."/>
            <person name="Bar C."/>
            <person name="Ronchi F."/>
            <person name="Macpherson A.J."/>
            <person name="Ganal-Vonarburg S.C."/>
            <person name="Bruggmann R."/>
            <person name="Vergeres G."/>
        </authorList>
    </citation>
    <scope>NUCLEOTIDE SEQUENCE [LARGE SCALE GENOMIC DNA]</scope>
    <source>
        <strain evidence="9 10">FAM 24227</strain>
    </source>
</reference>
<evidence type="ECO:0000259" key="8">
    <source>
        <dbReference type="PROSITE" id="PS50928"/>
    </source>
</evidence>
<dbReference type="GO" id="GO:0005886">
    <property type="term" value="C:plasma membrane"/>
    <property type="evidence" value="ECO:0007669"/>
    <property type="project" value="UniProtKB-SubCell"/>
</dbReference>
<keyword evidence="6 7" id="KW-0472">Membrane</keyword>
<comment type="similarity">
    <text evidence="7">Belongs to the binding-protein-dependent transport system permease family.</text>
</comment>
<feature type="transmembrane region" description="Helical" evidence="7">
    <location>
        <begin position="72"/>
        <end position="98"/>
    </location>
</feature>
<dbReference type="InterPro" id="IPR035906">
    <property type="entry name" value="MetI-like_sf"/>
</dbReference>
<organism evidence="9 10">
    <name type="scientific">Ruoffia tabacinasalis</name>
    <dbReference type="NCBI Taxonomy" id="87458"/>
    <lineage>
        <taxon>Bacteria</taxon>
        <taxon>Bacillati</taxon>
        <taxon>Bacillota</taxon>
        <taxon>Bacilli</taxon>
        <taxon>Lactobacillales</taxon>
        <taxon>Aerococcaceae</taxon>
        <taxon>Ruoffia</taxon>
    </lineage>
</organism>
<gene>
    <name evidence="9" type="primary">phnE</name>
    <name evidence="9" type="ORF">FEZ33_02465</name>
</gene>
<dbReference type="CDD" id="cd06261">
    <property type="entry name" value="TM_PBP2"/>
    <property type="match status" value="1"/>
</dbReference>
<evidence type="ECO:0000256" key="5">
    <source>
        <dbReference type="ARBA" id="ARBA00022989"/>
    </source>
</evidence>
<keyword evidence="3" id="KW-1003">Cell membrane</keyword>
<dbReference type="GO" id="GO:0015416">
    <property type="term" value="F:ABC-type phosphonate transporter activity"/>
    <property type="evidence" value="ECO:0007669"/>
    <property type="project" value="InterPro"/>
</dbReference>
<accession>A0A5R9EJH6</accession>
<dbReference type="PANTHER" id="PTHR30043:SF1">
    <property type="entry name" value="ABC TRANSPORT SYSTEM PERMEASE PROTEIN P69"/>
    <property type="match status" value="1"/>
</dbReference>
<proteinExistence type="inferred from homology"/>
<dbReference type="OrthoDB" id="9808005at2"/>
<keyword evidence="5 7" id="KW-1133">Transmembrane helix</keyword>
<dbReference type="NCBIfam" id="TIGR01097">
    <property type="entry name" value="PhnE"/>
    <property type="match status" value="1"/>
</dbReference>
<dbReference type="EMBL" id="VBSP01000004">
    <property type="protein sequence ID" value="TLQ49101.1"/>
    <property type="molecule type" value="Genomic_DNA"/>
</dbReference>
<protein>
    <submittedName>
        <fullName evidence="9">Phosphonate ABC transporter, permease protein PhnE</fullName>
    </submittedName>
</protein>
<dbReference type="AlphaFoldDB" id="A0A5R9EJH6"/>
<dbReference type="Gene3D" id="1.10.3720.10">
    <property type="entry name" value="MetI-like"/>
    <property type="match status" value="1"/>
</dbReference>
<dbReference type="RefSeq" id="WP_138403811.1">
    <property type="nucleotide sequence ID" value="NZ_VBSP01000004.1"/>
</dbReference>
<dbReference type="PROSITE" id="PS50928">
    <property type="entry name" value="ABC_TM1"/>
    <property type="match status" value="1"/>
</dbReference>
<evidence type="ECO:0000256" key="7">
    <source>
        <dbReference type="RuleBase" id="RU363032"/>
    </source>
</evidence>
<dbReference type="SUPFAM" id="SSF161098">
    <property type="entry name" value="MetI-like"/>
    <property type="match status" value="1"/>
</dbReference>
<feature type="transmembrane region" description="Helical" evidence="7">
    <location>
        <begin position="12"/>
        <end position="32"/>
    </location>
</feature>
<evidence type="ECO:0000313" key="9">
    <source>
        <dbReference type="EMBL" id="TLQ49101.1"/>
    </source>
</evidence>
<dbReference type="InterPro" id="IPR000515">
    <property type="entry name" value="MetI-like"/>
</dbReference>
<evidence type="ECO:0000256" key="3">
    <source>
        <dbReference type="ARBA" id="ARBA00022475"/>
    </source>
</evidence>
<keyword evidence="4 7" id="KW-0812">Transmembrane</keyword>